<proteinExistence type="predicted"/>
<keyword evidence="4" id="KW-1185">Reference proteome</keyword>
<keyword evidence="1" id="KW-0560">Oxidoreductase</keyword>
<evidence type="ECO:0000313" key="3">
    <source>
        <dbReference type="EMBL" id="QMU28666.1"/>
    </source>
</evidence>
<name>A0A7L7L761_9BACT</name>
<reference evidence="3 4" key="2">
    <citation type="submission" date="2020-08" db="EMBL/GenBank/DDBJ databases">
        <title>Adhaeribacter dokdonensis sp. nov., isolated from the rhizosphere of Elymus tsukushiensis, a plant native to the Dokdo Islands, Republic of Korea.</title>
        <authorList>
            <person name="Ghim S.Y."/>
        </authorList>
    </citation>
    <scope>NUCLEOTIDE SEQUENCE [LARGE SCALE GENOMIC DNA]</scope>
    <source>
        <strain evidence="3 4">KUDC8001</strain>
    </source>
</reference>
<sequence>MASETTSAFSADFTIGSDLTVNRMGYGAMRITGEGIWGPPQDKEEAIRVLQRTVELGINFSDTADSYGPHVSEELIAEALHPYPAGLVIATKGGLLRTGPNQWPINAHPDHLREALEGSLQRLKLDQIDLYQLHRVDPEVPYETSLEFLQQVQEEGLVKHIGLSEVTVDQIKKAQEYVKVVSVQNMYSVDNRKWEEELEYCRQQNMAFIPWYPLAGGNSKALAKLDTIGQKHGASKQQIALSWLLYHAPNILLIPGTSKVKHLEENFQAASIKLSPEDIKVLDQLNTAEISG</sequence>
<dbReference type="Proteomes" id="UP000514509">
    <property type="component" value="Chromosome"/>
</dbReference>
<accession>A0A7L7L761</accession>
<feature type="domain" description="NADP-dependent oxidoreductase" evidence="2">
    <location>
        <begin position="23"/>
        <end position="286"/>
    </location>
</feature>
<gene>
    <name evidence="3" type="ORF">HUW48_11725</name>
</gene>
<dbReference type="GO" id="GO:0016491">
    <property type="term" value="F:oxidoreductase activity"/>
    <property type="evidence" value="ECO:0007669"/>
    <property type="project" value="UniProtKB-KW"/>
</dbReference>
<evidence type="ECO:0000313" key="4">
    <source>
        <dbReference type="Proteomes" id="UP000514509"/>
    </source>
</evidence>
<dbReference type="InterPro" id="IPR023210">
    <property type="entry name" value="NADP_OxRdtase_dom"/>
</dbReference>
<dbReference type="NCBIfam" id="NF007695">
    <property type="entry name" value="PRK10376.1"/>
    <property type="match status" value="1"/>
</dbReference>
<evidence type="ECO:0000259" key="2">
    <source>
        <dbReference type="Pfam" id="PF00248"/>
    </source>
</evidence>
<dbReference type="InterPro" id="IPR036812">
    <property type="entry name" value="NAD(P)_OxRdtase_dom_sf"/>
</dbReference>
<reference evidence="3 4" key="1">
    <citation type="submission" date="2020-06" db="EMBL/GenBank/DDBJ databases">
        <authorList>
            <person name="Hwang Y.J."/>
        </authorList>
    </citation>
    <scope>NUCLEOTIDE SEQUENCE [LARGE SCALE GENOMIC DNA]</scope>
    <source>
        <strain evidence="3 4">KUDC8001</strain>
    </source>
</reference>
<dbReference type="RefSeq" id="WP_182415849.1">
    <property type="nucleotide sequence ID" value="NZ_CP055153.1"/>
</dbReference>
<dbReference type="InterPro" id="IPR020471">
    <property type="entry name" value="AKR"/>
</dbReference>
<dbReference type="AlphaFoldDB" id="A0A7L7L761"/>
<dbReference type="EMBL" id="CP055153">
    <property type="protein sequence ID" value="QMU28666.1"/>
    <property type="molecule type" value="Genomic_DNA"/>
</dbReference>
<dbReference type="InterPro" id="IPR050791">
    <property type="entry name" value="Aldo-Keto_reductase"/>
</dbReference>
<protein>
    <submittedName>
        <fullName evidence="3">Aldo/keto reductase</fullName>
    </submittedName>
</protein>
<dbReference type="Gene3D" id="3.20.20.100">
    <property type="entry name" value="NADP-dependent oxidoreductase domain"/>
    <property type="match status" value="1"/>
</dbReference>
<evidence type="ECO:0000256" key="1">
    <source>
        <dbReference type="ARBA" id="ARBA00023002"/>
    </source>
</evidence>
<dbReference type="KEGG" id="add:HUW48_11725"/>
<dbReference type="CDD" id="cd19088">
    <property type="entry name" value="AKR_AKR13B1"/>
    <property type="match status" value="1"/>
</dbReference>
<dbReference type="Pfam" id="PF00248">
    <property type="entry name" value="Aldo_ket_red"/>
    <property type="match status" value="1"/>
</dbReference>
<dbReference type="SUPFAM" id="SSF51430">
    <property type="entry name" value="NAD(P)-linked oxidoreductase"/>
    <property type="match status" value="1"/>
</dbReference>
<dbReference type="PRINTS" id="PR00069">
    <property type="entry name" value="ALDKETRDTASE"/>
</dbReference>
<organism evidence="3 4">
    <name type="scientific">Adhaeribacter radiodurans</name>
    <dbReference type="NCBI Taxonomy" id="2745197"/>
    <lineage>
        <taxon>Bacteria</taxon>
        <taxon>Pseudomonadati</taxon>
        <taxon>Bacteroidota</taxon>
        <taxon>Cytophagia</taxon>
        <taxon>Cytophagales</taxon>
        <taxon>Hymenobacteraceae</taxon>
        <taxon>Adhaeribacter</taxon>
    </lineage>
</organism>
<dbReference type="GO" id="GO:0005737">
    <property type="term" value="C:cytoplasm"/>
    <property type="evidence" value="ECO:0007669"/>
    <property type="project" value="TreeGrafter"/>
</dbReference>
<dbReference type="PANTHER" id="PTHR43625">
    <property type="entry name" value="AFLATOXIN B1 ALDEHYDE REDUCTASE"/>
    <property type="match status" value="1"/>
</dbReference>
<dbReference type="PANTHER" id="PTHR43625:SF40">
    <property type="entry name" value="ALDO-KETO REDUCTASE YAKC [NADP(+)]"/>
    <property type="match status" value="1"/>
</dbReference>